<keyword evidence="3" id="KW-1185">Reference proteome</keyword>
<evidence type="ECO:0000313" key="3">
    <source>
        <dbReference type="Proteomes" id="UP000717328"/>
    </source>
</evidence>
<dbReference type="Pfam" id="PF01979">
    <property type="entry name" value="Amidohydro_1"/>
    <property type="match status" value="1"/>
</dbReference>
<dbReference type="SUPFAM" id="SSF51338">
    <property type="entry name" value="Composite domain of metallo-dependent hydrolases"/>
    <property type="match status" value="1"/>
</dbReference>
<protein>
    <recommendedName>
        <fullName evidence="1">Amidohydrolase-related domain-containing protein</fullName>
    </recommendedName>
</protein>
<comment type="caution">
    <text evidence="2">The sequence shown here is derived from an EMBL/GenBank/DDBJ whole genome shotgun (WGS) entry which is preliminary data.</text>
</comment>
<evidence type="ECO:0000313" key="2">
    <source>
        <dbReference type="EMBL" id="KAG5639405.1"/>
    </source>
</evidence>
<dbReference type="PANTHER" id="PTHR43668">
    <property type="entry name" value="ALLANTOINASE"/>
    <property type="match status" value="1"/>
</dbReference>
<dbReference type="InterPro" id="IPR032466">
    <property type="entry name" value="Metal_Hydrolase"/>
</dbReference>
<feature type="domain" description="Amidohydrolase-related" evidence="1">
    <location>
        <begin position="147"/>
        <end position="481"/>
    </location>
</feature>
<gene>
    <name evidence="2" type="ORF">H0H81_002937</name>
</gene>
<proteinExistence type="predicted"/>
<reference evidence="2" key="2">
    <citation type="submission" date="2021-10" db="EMBL/GenBank/DDBJ databases">
        <title>Phylogenomics reveals ancestral predisposition of the termite-cultivated fungus Termitomyces towards a domesticated lifestyle.</title>
        <authorList>
            <person name="Auxier B."/>
            <person name="Grum-Grzhimaylo A."/>
            <person name="Cardenas M.E."/>
            <person name="Lodge J.D."/>
            <person name="Laessoe T."/>
            <person name="Pedersen O."/>
            <person name="Smith M.E."/>
            <person name="Kuyper T.W."/>
            <person name="Franco-Molano E.A."/>
            <person name="Baroni T.J."/>
            <person name="Aanen D.K."/>
        </authorList>
    </citation>
    <scope>NUCLEOTIDE SEQUENCE</scope>
    <source>
        <strain evidence="2">D49</strain>
    </source>
</reference>
<dbReference type="OrthoDB" id="10258955at2759"/>
<sequence length="920" mass="99157">MDKLPSHLPSEPPRRKRAHLRSPLLAAAATLFSLGVLNLNFQSQGVKFVQVPINAAEIQHKCKLLDAKPGPPDDFHLRTVSDRFQPGTPPTLIRNATIWTGRVSGHEVVVGDLLLDRGIIQSLGDIPQSVLDAYNNLVVVDAEGAWVSPGIVDMHSHLGVDSAPALKGSDDTNSLKGLVLPWLRSLDGLNTHDEAYRLSVSGGVTTSVILPGSADAIGGQAFVIKLRPTVERSSSSMLLEPPYSLNNSDTEHLSRPRWRQMKHACGENPSRVYSGTRMDTIWAFRQGYDTARKIKESQDEYCQKALANQWDNLGDYPEDLQWEALVDVLRGRVKLSNEFKFSIAAFHHAHETYLVPDLVKKAHGTTPAVALFATNGRYKREAYRGSEFAPRILSDNGLRVVMKSDHPVLNSRHLVYEAQQAHYYGLAENLALAAVTSTPATVIGQDHRIGFIKTGYDADVIVWDSHPLALGATPKQVFIDGIAQIAQPFSVKKAAPLQRAPETPNFDKEMEDTLKYDGLPPLQPIKDYSGIVTFTNVSSIHLRHGRSIREVFSASVEKRAGKVIIERGHVKCAGHCSEDAVAHGSRRINLHGGSISPGLLTYGSSLGVTEIQMESSTNDGDVFDPLTGKVPSIVGGDGSIIQAVDGLQFDGRNSLSAYRFGVTTGIVAPTSSGFLSGLSTAFSTGVAHRMVEGAVLQNVTALHVTVGHSKASVSTQIATLRRLILGGGDGDLAVRFHQVAEGELPLVIEVHSADIMASLIHLKQEAEHRSGNIIKMTFSGASEAHLLAKEIGENGVGVILSPSRPFPSTWQSRRILPGAPLTEQNAVAVLTANNVTVGLGVEEAWAARNLRFDVGWSALQTNGQLSKSEALALASTNLEILLGLNTENSDLVATQGGDLISFEGKVISVVSPGRGVVDLF</sequence>
<dbReference type="InterPro" id="IPR006680">
    <property type="entry name" value="Amidohydro-rel"/>
</dbReference>
<dbReference type="InterPro" id="IPR050138">
    <property type="entry name" value="DHOase/Allantoinase_Hydrolase"/>
</dbReference>
<dbReference type="GO" id="GO:0005737">
    <property type="term" value="C:cytoplasm"/>
    <property type="evidence" value="ECO:0007669"/>
    <property type="project" value="TreeGrafter"/>
</dbReference>
<dbReference type="PANTHER" id="PTHR43668:SF5">
    <property type="entry name" value="AMIDOHYDROLASE 3 DOMAIN-CONTAINING PROTEIN"/>
    <property type="match status" value="1"/>
</dbReference>
<dbReference type="Proteomes" id="UP000717328">
    <property type="component" value="Unassembled WGS sequence"/>
</dbReference>
<dbReference type="Gene3D" id="3.20.20.140">
    <property type="entry name" value="Metal-dependent hydrolases"/>
    <property type="match status" value="2"/>
</dbReference>
<dbReference type="GO" id="GO:0004038">
    <property type="term" value="F:allantoinase activity"/>
    <property type="evidence" value="ECO:0007669"/>
    <property type="project" value="TreeGrafter"/>
</dbReference>
<name>A0A9P7K7Y9_9AGAR</name>
<dbReference type="AlphaFoldDB" id="A0A9P7K7Y9"/>
<evidence type="ECO:0000259" key="1">
    <source>
        <dbReference type="Pfam" id="PF01979"/>
    </source>
</evidence>
<dbReference type="EMBL" id="JABCKI010005722">
    <property type="protein sequence ID" value="KAG5639405.1"/>
    <property type="molecule type" value="Genomic_DNA"/>
</dbReference>
<dbReference type="GO" id="GO:0006145">
    <property type="term" value="P:purine nucleobase catabolic process"/>
    <property type="evidence" value="ECO:0007669"/>
    <property type="project" value="TreeGrafter"/>
</dbReference>
<dbReference type="InterPro" id="IPR011059">
    <property type="entry name" value="Metal-dep_hydrolase_composite"/>
</dbReference>
<accession>A0A9P7K7Y9</accession>
<dbReference type="SUPFAM" id="SSF51556">
    <property type="entry name" value="Metallo-dependent hydrolases"/>
    <property type="match status" value="1"/>
</dbReference>
<organism evidence="2 3">
    <name type="scientific">Sphagnurus paluster</name>
    <dbReference type="NCBI Taxonomy" id="117069"/>
    <lineage>
        <taxon>Eukaryota</taxon>
        <taxon>Fungi</taxon>
        <taxon>Dikarya</taxon>
        <taxon>Basidiomycota</taxon>
        <taxon>Agaricomycotina</taxon>
        <taxon>Agaricomycetes</taxon>
        <taxon>Agaricomycetidae</taxon>
        <taxon>Agaricales</taxon>
        <taxon>Tricholomatineae</taxon>
        <taxon>Lyophyllaceae</taxon>
        <taxon>Sphagnurus</taxon>
    </lineage>
</organism>
<reference evidence="2" key="1">
    <citation type="submission" date="2021-02" db="EMBL/GenBank/DDBJ databases">
        <authorList>
            <person name="Nieuwenhuis M."/>
            <person name="Van De Peppel L.J.J."/>
        </authorList>
    </citation>
    <scope>NUCLEOTIDE SEQUENCE</scope>
    <source>
        <strain evidence="2">D49</strain>
    </source>
</reference>